<dbReference type="Proteomes" id="UP000240424">
    <property type="component" value="Unassembled WGS sequence"/>
</dbReference>
<dbReference type="Pfam" id="PF02470">
    <property type="entry name" value="MlaD"/>
    <property type="match status" value="1"/>
</dbReference>
<dbReference type="GO" id="GO:0051701">
    <property type="term" value="P:biological process involved in interaction with host"/>
    <property type="evidence" value="ECO:0007669"/>
    <property type="project" value="TreeGrafter"/>
</dbReference>
<feature type="transmembrane region" description="Helical" evidence="2">
    <location>
        <begin position="12"/>
        <end position="34"/>
    </location>
</feature>
<protein>
    <submittedName>
        <fullName evidence="5">MCE-family protein MCE3A</fullName>
    </submittedName>
</protein>
<keyword evidence="2" id="KW-0812">Transmembrane</keyword>
<keyword evidence="2" id="KW-0472">Membrane</keyword>
<keyword evidence="6" id="KW-1185">Reference proteome</keyword>
<dbReference type="Pfam" id="PF11887">
    <property type="entry name" value="Mce4_CUP1"/>
    <property type="match status" value="1"/>
</dbReference>
<feature type="domain" description="Mammalian cell entry C-terminal" evidence="4">
    <location>
        <begin position="123"/>
        <end position="341"/>
    </location>
</feature>
<evidence type="ECO:0000256" key="2">
    <source>
        <dbReference type="SAM" id="Phobius"/>
    </source>
</evidence>
<evidence type="ECO:0000313" key="6">
    <source>
        <dbReference type="Proteomes" id="UP000240424"/>
    </source>
</evidence>
<dbReference type="InterPro" id="IPR003399">
    <property type="entry name" value="Mce/MlaD"/>
</dbReference>
<gene>
    <name evidence="5" type="ORF">MNAB215_2812</name>
</gene>
<proteinExistence type="predicted"/>
<evidence type="ECO:0000256" key="1">
    <source>
        <dbReference type="SAM" id="MobiDB-lite"/>
    </source>
</evidence>
<dbReference type="NCBIfam" id="TIGR00996">
    <property type="entry name" value="Mtu_fam_mce"/>
    <property type="match status" value="1"/>
</dbReference>
<sequence length="454" mass="48285">MNHRQGLHRLHDAWWTLVLFAAIGAVVFVAAASFDETFRSYVLVTLTSNRSGLVMDTGAKVMMRGVQVGRVAQVNDDNGRAGLTLEIDPDQLQYIPANVEAKIEVTTVFGGKFVDLISPADPSARHLVAGAVLHSSNVTTEVNTVFENVVDLLNMVDPEKLNAVLTAVADAVRGRGEQIGQATTDLNQVLLALNARRDTIRQDWRSLKSFSDTYDAAARDIVAILNAASTSSVTIVNHKTALDSLLLNAIGFTRAGTNLLGTSRDSFVASVNNLEPTTNLLLKYNPEYTCMLQGAKWFLDNARPAWGGDGRTIWLDVGLLLGNDPYVYPDNLPIVAAKGGPGGKPGCGSLPDPTKNFPVRQLVTNTGWGTGLDMRPNPGIGHPCWVDFFPVTRGLPQPPSIRQCIPGPAVGPEPYPGAAPVGAALYGPGGVPLWPGVPPAKPNPTSAEPGPPSP</sequence>
<organism evidence="5 6">
    <name type="scientific">Mycobacterium numidiamassiliense</name>
    <dbReference type="NCBI Taxonomy" id="1841861"/>
    <lineage>
        <taxon>Bacteria</taxon>
        <taxon>Bacillati</taxon>
        <taxon>Actinomycetota</taxon>
        <taxon>Actinomycetes</taxon>
        <taxon>Mycobacteriales</taxon>
        <taxon>Mycobacteriaceae</taxon>
        <taxon>Mycobacterium</taxon>
    </lineage>
</organism>
<feature type="region of interest" description="Disordered" evidence="1">
    <location>
        <begin position="430"/>
        <end position="454"/>
    </location>
</feature>
<evidence type="ECO:0000313" key="5">
    <source>
        <dbReference type="EMBL" id="SPM40611.1"/>
    </source>
</evidence>
<dbReference type="InterPro" id="IPR024516">
    <property type="entry name" value="Mce_C"/>
</dbReference>
<dbReference type="InterPro" id="IPR005693">
    <property type="entry name" value="Mce"/>
</dbReference>
<dbReference type="STRING" id="1841861.GCA_900157365_01132"/>
<dbReference type="OrthoDB" id="3460188at2"/>
<dbReference type="GO" id="GO:0005576">
    <property type="term" value="C:extracellular region"/>
    <property type="evidence" value="ECO:0007669"/>
    <property type="project" value="TreeGrafter"/>
</dbReference>
<feature type="domain" description="Mce/MlaD" evidence="3">
    <location>
        <begin position="43"/>
        <end position="118"/>
    </location>
</feature>
<dbReference type="PANTHER" id="PTHR33371">
    <property type="entry name" value="INTERMEMBRANE PHOSPHOLIPID TRANSPORT SYSTEM BINDING PROTEIN MLAD-RELATED"/>
    <property type="match status" value="1"/>
</dbReference>
<dbReference type="EMBL" id="FUEZ01000004">
    <property type="protein sequence ID" value="SPM40611.1"/>
    <property type="molecule type" value="Genomic_DNA"/>
</dbReference>
<name>A0A2U3PA55_9MYCO</name>
<dbReference type="AlphaFoldDB" id="A0A2U3PA55"/>
<dbReference type="RefSeq" id="WP_077079383.1">
    <property type="nucleotide sequence ID" value="NZ_FUEZ01000004.1"/>
</dbReference>
<evidence type="ECO:0000259" key="3">
    <source>
        <dbReference type="Pfam" id="PF02470"/>
    </source>
</evidence>
<accession>A0A2U3PA55</accession>
<keyword evidence="2" id="KW-1133">Transmembrane helix</keyword>
<reference evidence="5 6" key="1">
    <citation type="submission" date="2017-01" db="EMBL/GenBank/DDBJ databases">
        <authorList>
            <consortium name="Urmite Genomes"/>
        </authorList>
    </citation>
    <scope>NUCLEOTIDE SEQUENCE [LARGE SCALE GENOMIC DNA]</scope>
    <source>
        <strain evidence="5 6">AB215</strain>
    </source>
</reference>
<dbReference type="PANTHER" id="PTHR33371:SF19">
    <property type="entry name" value="MCE-FAMILY PROTEIN MCE4A"/>
    <property type="match status" value="1"/>
</dbReference>
<dbReference type="InterPro" id="IPR052336">
    <property type="entry name" value="MlaD_Phospholipid_Transporter"/>
</dbReference>
<evidence type="ECO:0000259" key="4">
    <source>
        <dbReference type="Pfam" id="PF11887"/>
    </source>
</evidence>